<dbReference type="SMART" id="SM00267">
    <property type="entry name" value="GGDEF"/>
    <property type="match status" value="1"/>
</dbReference>
<keyword evidence="7" id="KW-0175">Coiled coil</keyword>
<dbReference type="SUPFAM" id="SSF55781">
    <property type="entry name" value="GAF domain-like"/>
    <property type="match status" value="1"/>
</dbReference>
<dbReference type="InterPro" id="IPR003018">
    <property type="entry name" value="GAF"/>
</dbReference>
<dbReference type="SUPFAM" id="SSF55785">
    <property type="entry name" value="PYP-like sensor domain (PAS domain)"/>
    <property type="match status" value="1"/>
</dbReference>
<dbReference type="InterPro" id="IPR035938">
    <property type="entry name" value="Hemerythrin-like_sf"/>
</dbReference>
<dbReference type="Gene3D" id="3.30.70.270">
    <property type="match status" value="1"/>
</dbReference>
<dbReference type="OrthoDB" id="9812358at2"/>
<dbReference type="eggNOG" id="COG2703">
    <property type="taxonomic scope" value="Bacteria"/>
</dbReference>
<keyword evidence="5" id="KW-0408">Iron</keyword>
<dbReference type="Proteomes" id="UP000008888">
    <property type="component" value="Chromosome"/>
</dbReference>
<dbReference type="Gene3D" id="3.30.450.40">
    <property type="match status" value="1"/>
</dbReference>
<dbReference type="SUPFAM" id="SSF55073">
    <property type="entry name" value="Nucleotide cyclase"/>
    <property type="match status" value="1"/>
</dbReference>
<feature type="coiled-coil region" evidence="7">
    <location>
        <begin position="172"/>
        <end position="231"/>
    </location>
</feature>
<reference evidence="11" key="3">
    <citation type="submission" date="2011-05" db="EMBL/GenBank/DDBJ databases">
        <title>Complete sequence of Methylomonas methanica MC09.</title>
        <authorList>
            <consortium name="US DOE Joint Genome Institute"/>
            <person name="Lucas S."/>
            <person name="Han J."/>
            <person name="Lapidus A."/>
            <person name="Cheng J.-F."/>
            <person name="Goodwin L."/>
            <person name="Pitluck S."/>
            <person name="Peters L."/>
            <person name="Mikhailova N."/>
            <person name="Teshima H."/>
            <person name="Han C."/>
            <person name="Tapia R."/>
            <person name="Land M."/>
            <person name="Hauser L."/>
            <person name="Kyrpides N."/>
            <person name="Ivanova N."/>
            <person name="Pagani I."/>
            <person name="Stein L."/>
            <person name="Woyke T."/>
        </authorList>
    </citation>
    <scope>NUCLEOTIDE SEQUENCE [LARGE SCALE GENOMIC DNA]</scope>
    <source>
        <strain evidence="11">MC09</strain>
    </source>
</reference>
<dbReference type="EC" id="2.7.7.65" evidence="3"/>
<proteinExistence type="inferred from homology"/>
<evidence type="ECO:0000256" key="3">
    <source>
        <dbReference type="ARBA" id="ARBA00012528"/>
    </source>
</evidence>
<comment type="cofactor">
    <cofactor evidence="1">
        <name>Mg(2+)</name>
        <dbReference type="ChEBI" id="CHEBI:18420"/>
    </cofactor>
</comment>
<dbReference type="AlphaFoldDB" id="G0A1T8"/>
<evidence type="ECO:0000256" key="5">
    <source>
        <dbReference type="ARBA" id="ARBA00023004"/>
    </source>
</evidence>
<gene>
    <name evidence="10" type="ordered locus">Metme_2941</name>
</gene>
<feature type="domain" description="GGDEF" evidence="9">
    <location>
        <begin position="546"/>
        <end position="680"/>
    </location>
</feature>
<dbReference type="Pfam" id="PF00990">
    <property type="entry name" value="GGDEF"/>
    <property type="match status" value="1"/>
</dbReference>
<dbReference type="NCBIfam" id="TIGR00229">
    <property type="entry name" value="sensory_box"/>
    <property type="match status" value="1"/>
</dbReference>
<dbReference type="InterPro" id="IPR000160">
    <property type="entry name" value="GGDEF_dom"/>
</dbReference>
<dbReference type="PROSITE" id="PS50887">
    <property type="entry name" value="GGDEF"/>
    <property type="match status" value="1"/>
</dbReference>
<evidence type="ECO:0000313" key="11">
    <source>
        <dbReference type="Proteomes" id="UP000008888"/>
    </source>
</evidence>
<dbReference type="Gene3D" id="1.20.120.50">
    <property type="entry name" value="Hemerythrin-like"/>
    <property type="match status" value="1"/>
</dbReference>
<accession>G0A1T8</accession>
<evidence type="ECO:0000256" key="1">
    <source>
        <dbReference type="ARBA" id="ARBA00001946"/>
    </source>
</evidence>
<dbReference type="eggNOG" id="COG2203">
    <property type="taxonomic scope" value="Bacteria"/>
</dbReference>
<reference key="2">
    <citation type="submission" date="2011-05" db="EMBL/GenBank/DDBJ databases">
        <title>Complete genome sequence of the aerobic marine methanotroph Methylomonas methanica MC09.</title>
        <authorList>
            <person name="Boden R."/>
            <person name="Cunliffe M."/>
            <person name="Scanlan J."/>
            <person name="Moussard H."/>
            <person name="Kits K.D."/>
            <person name="Klotz M."/>
            <person name="Jetten M."/>
            <person name="Vuilleumier S."/>
            <person name="Han J."/>
            <person name="Peters L."/>
            <person name="Mikhailova N."/>
            <person name="Teshima H."/>
            <person name="Tapia R."/>
            <person name="Kyrpides N."/>
            <person name="Ivanova N."/>
            <person name="Pagani I."/>
            <person name="Cheng J.-F."/>
            <person name="Goodwin L."/>
            <person name="Han C."/>
            <person name="Hauser L."/>
            <person name="Land M."/>
            <person name="Lapidus A."/>
            <person name="Lucas S."/>
            <person name="Pitluck S."/>
            <person name="Woyke T."/>
            <person name="Stein L.Y."/>
            <person name="Murrell C."/>
        </authorList>
    </citation>
    <scope>NUCLEOTIDE SEQUENCE</scope>
    <source>
        <strain>MC09</strain>
    </source>
</reference>
<dbReference type="HOGENOM" id="CLU_000445_11_24_6"/>
<dbReference type="InterPro" id="IPR043128">
    <property type="entry name" value="Rev_trsase/Diguanyl_cyclase"/>
</dbReference>
<reference evidence="10 11" key="1">
    <citation type="journal article" date="2011" name="J. Bacteriol.">
        <title>Complete Genome Sequence of the Aerobic Marine Methanotroph Methylomonas methanica MC09.</title>
        <authorList>
            <person name="Boden R."/>
            <person name="Cunliffe M."/>
            <person name="Scanlan J."/>
            <person name="Moussard H."/>
            <person name="Kits K.D."/>
            <person name="Klotz M.G."/>
            <person name="Jetten M.S."/>
            <person name="Vuilleumier S."/>
            <person name="Han J."/>
            <person name="Peters L."/>
            <person name="Mikhailova N."/>
            <person name="Teshima H."/>
            <person name="Tapia R."/>
            <person name="Kyrpides N."/>
            <person name="Ivanova N."/>
            <person name="Pagani I."/>
            <person name="Cheng J.F."/>
            <person name="Goodwin L."/>
            <person name="Han C."/>
            <person name="Hauser L."/>
            <person name="Land M.L."/>
            <person name="Lapidus A."/>
            <person name="Lucas S."/>
            <person name="Pitluck S."/>
            <person name="Woyke T."/>
            <person name="Stein L."/>
            <person name="Murrell J.C."/>
        </authorList>
    </citation>
    <scope>NUCLEOTIDE SEQUENCE [LARGE SCALE GENOMIC DNA]</scope>
    <source>
        <strain evidence="10 11">MC09</strain>
    </source>
</reference>
<dbReference type="InterPro" id="IPR029016">
    <property type="entry name" value="GAF-like_dom_sf"/>
</dbReference>
<dbReference type="NCBIfam" id="TIGR02481">
    <property type="entry name" value="hemeryth_dom"/>
    <property type="match status" value="1"/>
</dbReference>
<dbReference type="PANTHER" id="PTHR45138:SF9">
    <property type="entry name" value="DIGUANYLATE CYCLASE DGCM-RELATED"/>
    <property type="match status" value="1"/>
</dbReference>
<comment type="similarity">
    <text evidence="2">Belongs to the hemerythrin family.</text>
</comment>
<evidence type="ECO:0000256" key="7">
    <source>
        <dbReference type="SAM" id="Coils"/>
    </source>
</evidence>
<sequence>MDYRFTDLVDIDKFRDMLQSFYEATGILHGLTDHEGTIISAIGWQEACTDFHRRNPCSNARCQESNGYLAEHLKDAPFVGFACSNGLMDYATPIIIEGRQLATLHFVQLLHEPPDMAFFRTQAHEYGFDEDRYLTAIRKVPIIPKERIEPIMAFYVQLAQMLAGAGLDRLRQRDAENRLALLNKALAQHVQRRTEELAAKNDLLTTEVSERRRTEEALRDSQEQLQAILDSSPIGIGMSTADGIVKYINRKFTELFGYCQEDIPTVEHWYRLAYPDEYYRNTVIRAWAHEASAAKHSGAKIQPLETNIVCKNGMIRHIIISLSWVNDFRLVNFSDITDRWRAEQREHARNATLELIARGAPLENILNAIVLGVEAEGDRMIGSILLLDQDGKHLRNGAAPNLPEFYNQAIDGVEIGENVGSCGTAAYTMQCVIVTDIQQHSYWRNYKDLAAQAGLASCWSEPILSSKGRLLGTFAIYHRQPCSPDAAALELIGYAANLASIAIEHHQADAELERQANTDYLTELANRRHFIDLAVTELARALRYHKALSLLMLDIDHFKAINDNHGHKTGDRVLQQLASTVRQTLREIDIAGRMGGEEFAVMLPETSAGEARDAAERLRLAIADTKMQTDAGVSLYVTISIGVATVTDTAYDIQTLLKNADDALYIAKNNGRNQVSMAATLTSQGNEKAVRHLVKLTWHSAYACGHTLIDSQHRELFQHVNDFLAGILSGYPPDQLAALIDAIIQDTLQHFKSEEAIFAETGFPDATAHAALHQHLIDKAIGLAERFSADNLAIGELFQFLAHDLIANHMLKEDRKFFPYLQSNPSTQNLSNAKHL</sequence>
<dbReference type="InterPro" id="IPR035965">
    <property type="entry name" value="PAS-like_dom_sf"/>
</dbReference>
<evidence type="ECO:0000256" key="4">
    <source>
        <dbReference type="ARBA" id="ARBA00022723"/>
    </source>
</evidence>
<dbReference type="EMBL" id="CP002738">
    <property type="protein sequence ID" value="AEG01321.1"/>
    <property type="molecule type" value="Genomic_DNA"/>
</dbReference>
<feature type="domain" description="PAS" evidence="8">
    <location>
        <begin position="221"/>
        <end position="277"/>
    </location>
</feature>
<dbReference type="InterPro" id="IPR012827">
    <property type="entry name" value="Hemerythrin_metal-bd"/>
</dbReference>
<comment type="catalytic activity">
    <reaction evidence="6">
        <text>2 GTP = 3',3'-c-di-GMP + 2 diphosphate</text>
        <dbReference type="Rhea" id="RHEA:24898"/>
        <dbReference type="ChEBI" id="CHEBI:33019"/>
        <dbReference type="ChEBI" id="CHEBI:37565"/>
        <dbReference type="ChEBI" id="CHEBI:58805"/>
        <dbReference type="EC" id="2.7.7.65"/>
    </reaction>
</comment>
<evidence type="ECO:0000256" key="2">
    <source>
        <dbReference type="ARBA" id="ARBA00010587"/>
    </source>
</evidence>
<dbReference type="eggNOG" id="COG4191">
    <property type="taxonomic scope" value="Bacteria"/>
</dbReference>
<name>G0A1T8_METMM</name>
<dbReference type="SMART" id="SM00091">
    <property type="entry name" value="PAS"/>
    <property type="match status" value="1"/>
</dbReference>
<dbReference type="PROSITE" id="PS00550">
    <property type="entry name" value="HEMERYTHRINS"/>
    <property type="match status" value="1"/>
</dbReference>
<keyword evidence="11" id="KW-1185">Reference proteome</keyword>
<dbReference type="Pfam" id="PF13185">
    <property type="entry name" value="GAF_2"/>
    <property type="match status" value="1"/>
</dbReference>
<dbReference type="InterPro" id="IPR000014">
    <property type="entry name" value="PAS"/>
</dbReference>
<dbReference type="FunFam" id="3.30.70.270:FF:000001">
    <property type="entry name" value="Diguanylate cyclase domain protein"/>
    <property type="match status" value="1"/>
</dbReference>
<dbReference type="Pfam" id="PF13188">
    <property type="entry name" value="PAS_8"/>
    <property type="match status" value="1"/>
</dbReference>
<evidence type="ECO:0000259" key="8">
    <source>
        <dbReference type="PROSITE" id="PS50112"/>
    </source>
</evidence>
<evidence type="ECO:0000313" key="10">
    <source>
        <dbReference type="EMBL" id="AEG01321.1"/>
    </source>
</evidence>
<dbReference type="CDD" id="cd01949">
    <property type="entry name" value="GGDEF"/>
    <property type="match status" value="1"/>
</dbReference>
<dbReference type="Pfam" id="PF01814">
    <property type="entry name" value="Hemerythrin"/>
    <property type="match status" value="1"/>
</dbReference>
<dbReference type="InterPro" id="IPR029787">
    <property type="entry name" value="Nucleotide_cyclase"/>
</dbReference>
<dbReference type="eggNOG" id="COG3706">
    <property type="taxonomic scope" value="Bacteria"/>
</dbReference>
<dbReference type="GO" id="GO:0052621">
    <property type="term" value="F:diguanylate cyclase activity"/>
    <property type="evidence" value="ECO:0007669"/>
    <property type="project" value="UniProtKB-EC"/>
</dbReference>
<dbReference type="GO" id="GO:0046872">
    <property type="term" value="F:metal ion binding"/>
    <property type="evidence" value="ECO:0007669"/>
    <property type="project" value="UniProtKB-KW"/>
</dbReference>
<dbReference type="CDD" id="cd12107">
    <property type="entry name" value="Hemerythrin"/>
    <property type="match status" value="1"/>
</dbReference>
<evidence type="ECO:0000259" key="9">
    <source>
        <dbReference type="PROSITE" id="PS50887"/>
    </source>
</evidence>
<dbReference type="Pfam" id="PF10114">
    <property type="entry name" value="PocR"/>
    <property type="match status" value="1"/>
</dbReference>
<dbReference type="STRING" id="857087.Metme_2941"/>
<dbReference type="SUPFAM" id="SSF47188">
    <property type="entry name" value="Hemerythrin-like"/>
    <property type="match status" value="1"/>
</dbReference>
<dbReference type="PROSITE" id="PS50112">
    <property type="entry name" value="PAS"/>
    <property type="match status" value="1"/>
</dbReference>
<dbReference type="InterPro" id="IPR016131">
    <property type="entry name" value="Haemerythrin_Fe_BS"/>
</dbReference>
<dbReference type="Gene3D" id="3.30.450.20">
    <property type="entry name" value="PAS domain"/>
    <property type="match status" value="1"/>
</dbReference>
<dbReference type="PANTHER" id="PTHR45138">
    <property type="entry name" value="REGULATORY COMPONENTS OF SENSORY TRANSDUCTION SYSTEM"/>
    <property type="match status" value="1"/>
</dbReference>
<dbReference type="RefSeq" id="WP_013819551.1">
    <property type="nucleotide sequence ID" value="NC_015572.1"/>
</dbReference>
<keyword evidence="4" id="KW-0479">Metal-binding</keyword>
<dbReference type="InterPro" id="IPR012312">
    <property type="entry name" value="Hemerythrin-like"/>
</dbReference>
<dbReference type="InterPro" id="IPR018771">
    <property type="entry name" value="PocR_dom"/>
</dbReference>
<dbReference type="InterPro" id="IPR050469">
    <property type="entry name" value="Diguanylate_Cyclase"/>
</dbReference>
<dbReference type="SMART" id="SM00065">
    <property type="entry name" value="GAF"/>
    <property type="match status" value="1"/>
</dbReference>
<dbReference type="eggNOG" id="COG4936">
    <property type="taxonomic scope" value="Bacteria"/>
</dbReference>
<organism evidence="10 11">
    <name type="scientific">Methylomonas methanica (strain DSM 25384 / MC09)</name>
    <dbReference type="NCBI Taxonomy" id="857087"/>
    <lineage>
        <taxon>Bacteria</taxon>
        <taxon>Pseudomonadati</taxon>
        <taxon>Pseudomonadota</taxon>
        <taxon>Gammaproteobacteria</taxon>
        <taxon>Methylococcales</taxon>
        <taxon>Methylococcaceae</taxon>
        <taxon>Methylomonas</taxon>
    </lineage>
</organism>
<protein>
    <recommendedName>
        <fullName evidence="3">diguanylate cyclase</fullName>
        <ecNumber evidence="3">2.7.7.65</ecNumber>
    </recommendedName>
</protein>
<evidence type="ECO:0000256" key="6">
    <source>
        <dbReference type="ARBA" id="ARBA00034247"/>
    </source>
</evidence>
<dbReference type="KEGG" id="mmt:Metme_2941"/>
<dbReference type="NCBIfam" id="TIGR00254">
    <property type="entry name" value="GGDEF"/>
    <property type="match status" value="1"/>
</dbReference>